<accession>A0ABD4Z7F6</accession>
<dbReference type="AlphaFoldDB" id="A0ABD4Z7F6"/>
<sequence length="64" mass="7301">MTSLECKVVGKHLCDDRELFVGEVVAYHYREDAFKDGEPNLEAGFLAHIAFNRFVTFSKSIIHV</sequence>
<dbReference type="Proteomes" id="UP001529235">
    <property type="component" value="Unassembled WGS sequence"/>
</dbReference>
<dbReference type="InterPro" id="IPR012349">
    <property type="entry name" value="Split_barrel_FMN-bd"/>
</dbReference>
<organism evidence="1 2">
    <name type="scientific">Ignisphaera cupida</name>
    <dbReference type="NCBI Taxonomy" id="3050454"/>
    <lineage>
        <taxon>Archaea</taxon>
        <taxon>Thermoproteota</taxon>
        <taxon>Thermoprotei</taxon>
        <taxon>Desulfurococcales</taxon>
        <taxon>Desulfurococcaceae</taxon>
        <taxon>Ignisphaera</taxon>
    </lineage>
</organism>
<gene>
    <name evidence="1" type="ORF">QPL79_05730</name>
</gene>
<dbReference type="RefSeq" id="WP_285273844.1">
    <property type="nucleotide sequence ID" value="NZ_JASNVW010000003.1"/>
</dbReference>
<dbReference type="EMBL" id="JASNVW010000003">
    <property type="protein sequence ID" value="MDK6028858.1"/>
    <property type="molecule type" value="Genomic_DNA"/>
</dbReference>
<name>A0ABD4Z7F6_9CREN</name>
<dbReference type="Gene3D" id="2.30.110.10">
    <property type="entry name" value="Electron Transport, Fmn-binding Protein, Chain A"/>
    <property type="match status" value="1"/>
</dbReference>
<dbReference type="SUPFAM" id="SSF50475">
    <property type="entry name" value="FMN-binding split barrel"/>
    <property type="match status" value="1"/>
</dbReference>
<comment type="caution">
    <text evidence="1">The sequence shown here is derived from an EMBL/GenBank/DDBJ whole genome shotgun (WGS) entry which is preliminary data.</text>
</comment>
<proteinExistence type="predicted"/>
<reference evidence="1 2" key="1">
    <citation type="submission" date="2023-05" db="EMBL/GenBank/DDBJ databases">
        <title>A new hyperthermophilic archaea 'Ignisphaera cupida' sp. nov. and description of the family 'Ignisphaeraceae' fam. nov.</title>
        <authorList>
            <person name="Podosokorskaya O.A."/>
            <person name="Elcheninov A.G."/>
            <person name="Klukina A."/>
            <person name="Merkel A.Y."/>
        </authorList>
    </citation>
    <scope>NUCLEOTIDE SEQUENCE [LARGE SCALE GENOMIC DNA]</scope>
    <source>
        <strain evidence="1 2">4213-co</strain>
    </source>
</reference>
<keyword evidence="2" id="KW-1185">Reference proteome</keyword>
<evidence type="ECO:0000313" key="2">
    <source>
        <dbReference type="Proteomes" id="UP001529235"/>
    </source>
</evidence>
<protein>
    <submittedName>
        <fullName evidence="1">Flavin reductase</fullName>
    </submittedName>
</protein>
<evidence type="ECO:0000313" key="1">
    <source>
        <dbReference type="EMBL" id="MDK6028858.1"/>
    </source>
</evidence>